<dbReference type="Pfam" id="PF13456">
    <property type="entry name" value="RVT_3"/>
    <property type="match status" value="1"/>
</dbReference>
<proteinExistence type="predicted"/>
<reference evidence="3" key="1">
    <citation type="submission" date="2017-07" db="EMBL/GenBank/DDBJ databases">
        <title>Taro Niue Genome Assembly and Annotation.</title>
        <authorList>
            <person name="Atibalentja N."/>
            <person name="Keating K."/>
            <person name="Fields C.J."/>
        </authorList>
    </citation>
    <scope>NUCLEOTIDE SEQUENCE</scope>
    <source>
        <strain evidence="3">Niue_2</strain>
        <tissue evidence="3">Leaf</tissue>
    </source>
</reference>
<dbReference type="PANTHER" id="PTHR33116">
    <property type="entry name" value="REVERSE TRANSCRIPTASE ZINC-BINDING DOMAIN-CONTAINING PROTEIN-RELATED-RELATED"/>
    <property type="match status" value="1"/>
</dbReference>
<dbReference type="GO" id="GO:0004523">
    <property type="term" value="F:RNA-DNA hybrid ribonuclease activity"/>
    <property type="evidence" value="ECO:0007669"/>
    <property type="project" value="InterPro"/>
</dbReference>
<accession>A0A843U403</accession>
<evidence type="ECO:0000313" key="3">
    <source>
        <dbReference type="EMBL" id="MQL77026.1"/>
    </source>
</evidence>
<sequence>MYLKKLHAQHTIPSGASFLSMLSENVKKFNELSPVRFISQCTCNDINDLTFYLSVIIWNIRGIDSLAARRGLKHLCRNYSPMVIAISEPKISLSRENALCHSLRMHGVFGNDGEDSKIWVFWQVEANVEVVDSSFQRVTFASRREEEVEANEVSFGSMPSETNRMSSLSKVGNQIFSQAGWITLINSVLSSLPIYLAAATVLPKTVICFLNRACTSLFWNGSNGSRRRRWIPWAVIQRPILEGGLGIRCLWHVQLSLATKQLWNMQHASSLWARYARCRQQPLQGFPKEVYLTASNLISNNTRWLLRYGQTIDFLHDLWAGKDPLRLSLDDPASAPHASKRVCVFGLLRLMGMIISTICSDSAVLVNSITSATPLSRACLQWWRPAVDIIQKYGASISHVYREANQVADALASYSCQTVHNEVYLCFGSLPWSCRGPATPDGTGLPSASSTDQEDEPQASEEYASA</sequence>
<dbReference type="InterPro" id="IPR036397">
    <property type="entry name" value="RNaseH_sf"/>
</dbReference>
<dbReference type="AlphaFoldDB" id="A0A843U403"/>
<dbReference type="Gene3D" id="3.30.420.10">
    <property type="entry name" value="Ribonuclease H-like superfamily/Ribonuclease H"/>
    <property type="match status" value="1"/>
</dbReference>
<dbReference type="InterPro" id="IPR002156">
    <property type="entry name" value="RNaseH_domain"/>
</dbReference>
<evidence type="ECO:0000256" key="1">
    <source>
        <dbReference type="SAM" id="MobiDB-lite"/>
    </source>
</evidence>
<evidence type="ECO:0000313" key="4">
    <source>
        <dbReference type="Proteomes" id="UP000652761"/>
    </source>
</evidence>
<dbReference type="InterPro" id="IPR012337">
    <property type="entry name" value="RNaseH-like_sf"/>
</dbReference>
<feature type="region of interest" description="Disordered" evidence="1">
    <location>
        <begin position="440"/>
        <end position="466"/>
    </location>
</feature>
<dbReference type="PANTHER" id="PTHR33116:SF78">
    <property type="entry name" value="OS12G0587133 PROTEIN"/>
    <property type="match status" value="1"/>
</dbReference>
<dbReference type="SUPFAM" id="SSF53098">
    <property type="entry name" value="Ribonuclease H-like"/>
    <property type="match status" value="1"/>
</dbReference>
<evidence type="ECO:0000259" key="2">
    <source>
        <dbReference type="Pfam" id="PF13456"/>
    </source>
</evidence>
<organism evidence="3 4">
    <name type="scientific">Colocasia esculenta</name>
    <name type="common">Wild taro</name>
    <name type="synonym">Arum esculentum</name>
    <dbReference type="NCBI Taxonomy" id="4460"/>
    <lineage>
        <taxon>Eukaryota</taxon>
        <taxon>Viridiplantae</taxon>
        <taxon>Streptophyta</taxon>
        <taxon>Embryophyta</taxon>
        <taxon>Tracheophyta</taxon>
        <taxon>Spermatophyta</taxon>
        <taxon>Magnoliopsida</taxon>
        <taxon>Liliopsida</taxon>
        <taxon>Araceae</taxon>
        <taxon>Aroideae</taxon>
        <taxon>Colocasieae</taxon>
        <taxon>Colocasia</taxon>
    </lineage>
</organism>
<dbReference type="Proteomes" id="UP000652761">
    <property type="component" value="Unassembled WGS sequence"/>
</dbReference>
<dbReference type="GO" id="GO:0003676">
    <property type="term" value="F:nucleic acid binding"/>
    <property type="evidence" value="ECO:0007669"/>
    <property type="project" value="InterPro"/>
</dbReference>
<name>A0A843U403_COLES</name>
<protein>
    <recommendedName>
        <fullName evidence="2">RNase H type-1 domain-containing protein</fullName>
    </recommendedName>
</protein>
<comment type="caution">
    <text evidence="3">The sequence shown here is derived from an EMBL/GenBank/DDBJ whole genome shotgun (WGS) entry which is preliminary data.</text>
</comment>
<feature type="domain" description="RNase H type-1" evidence="2">
    <location>
        <begin position="357"/>
        <end position="414"/>
    </location>
</feature>
<keyword evidence="4" id="KW-1185">Reference proteome</keyword>
<dbReference type="EMBL" id="NMUH01000327">
    <property type="protein sequence ID" value="MQL77026.1"/>
    <property type="molecule type" value="Genomic_DNA"/>
</dbReference>
<dbReference type="OrthoDB" id="1708737at2759"/>
<gene>
    <name evidence="3" type="ORF">Taro_009408</name>
</gene>